<dbReference type="SUPFAM" id="SSF88723">
    <property type="entry name" value="PIN domain-like"/>
    <property type="match status" value="1"/>
</dbReference>
<keyword evidence="6 8" id="KW-0460">Magnesium</keyword>
<comment type="cofactor">
    <cofactor evidence="1 8">
        <name>Mg(2+)</name>
        <dbReference type="ChEBI" id="CHEBI:18420"/>
    </cofactor>
</comment>
<keyword evidence="4 8" id="KW-0479">Metal-binding</keyword>
<dbReference type="InterPro" id="IPR029060">
    <property type="entry name" value="PIN-like_dom_sf"/>
</dbReference>
<evidence type="ECO:0000256" key="1">
    <source>
        <dbReference type="ARBA" id="ARBA00001946"/>
    </source>
</evidence>
<dbReference type="EMBL" id="BAAAZC010000005">
    <property type="protein sequence ID" value="GAA3960741.1"/>
    <property type="molecule type" value="Genomic_DNA"/>
</dbReference>
<dbReference type="CDD" id="cd18741">
    <property type="entry name" value="PIN_VapC4-5_FitB-like"/>
    <property type="match status" value="1"/>
</dbReference>
<sequence length="122" mass="14005">MVIFDTNILIELYRGNLAVKKEIELLNTNIFYISSITVAEFMVGAKDKVDFKRIENQLSKYTHIPINTDITEIFIDLFKSLTLSHRPGIADTLIAATALYYHLPLYTLNKKHFQFIPGITLV</sequence>
<evidence type="ECO:0000256" key="4">
    <source>
        <dbReference type="ARBA" id="ARBA00022723"/>
    </source>
</evidence>
<keyword evidence="11" id="KW-1185">Reference proteome</keyword>
<evidence type="ECO:0000256" key="2">
    <source>
        <dbReference type="ARBA" id="ARBA00022649"/>
    </source>
</evidence>
<dbReference type="Proteomes" id="UP001500742">
    <property type="component" value="Unassembled WGS sequence"/>
</dbReference>
<evidence type="ECO:0000313" key="10">
    <source>
        <dbReference type="EMBL" id="GAA3960741.1"/>
    </source>
</evidence>
<dbReference type="InterPro" id="IPR022907">
    <property type="entry name" value="VapC_family"/>
</dbReference>
<evidence type="ECO:0000259" key="9">
    <source>
        <dbReference type="Pfam" id="PF01850"/>
    </source>
</evidence>
<evidence type="ECO:0000313" key="11">
    <source>
        <dbReference type="Proteomes" id="UP001500742"/>
    </source>
</evidence>
<dbReference type="Gene3D" id="3.40.50.1010">
    <property type="entry name" value="5'-nuclease"/>
    <property type="match status" value="1"/>
</dbReference>
<keyword evidence="5 8" id="KW-0378">Hydrolase</keyword>
<protein>
    <recommendedName>
        <fullName evidence="8">Ribonuclease VapC</fullName>
        <shortName evidence="8">RNase VapC</shortName>
        <ecNumber evidence="8">3.1.-.-</ecNumber>
    </recommendedName>
    <alternativeName>
        <fullName evidence="8">Toxin VapC</fullName>
    </alternativeName>
</protein>
<feature type="binding site" evidence="8">
    <location>
        <position position="5"/>
    </location>
    <ligand>
        <name>Mg(2+)</name>
        <dbReference type="ChEBI" id="CHEBI:18420"/>
    </ligand>
</feature>
<evidence type="ECO:0000256" key="3">
    <source>
        <dbReference type="ARBA" id="ARBA00022722"/>
    </source>
</evidence>
<name>A0ABP7P737_9SPHI</name>
<gene>
    <name evidence="8" type="primary">vapC</name>
    <name evidence="10" type="ORF">GCM10022210_05650</name>
</gene>
<keyword evidence="2 8" id="KW-1277">Toxin-antitoxin system</keyword>
<dbReference type="RefSeq" id="WP_259094683.1">
    <property type="nucleotide sequence ID" value="NZ_BAAAZC010000005.1"/>
</dbReference>
<evidence type="ECO:0000256" key="5">
    <source>
        <dbReference type="ARBA" id="ARBA00022801"/>
    </source>
</evidence>
<accession>A0ABP7P737</accession>
<dbReference type="EC" id="3.1.-.-" evidence="8"/>
<comment type="caution">
    <text evidence="10">The sequence shown here is derived from an EMBL/GenBank/DDBJ whole genome shotgun (WGS) entry which is preliminary data.</text>
</comment>
<dbReference type="Pfam" id="PF01850">
    <property type="entry name" value="PIN"/>
    <property type="match status" value="1"/>
</dbReference>
<dbReference type="PANTHER" id="PTHR33653">
    <property type="entry name" value="RIBONUCLEASE VAPC2"/>
    <property type="match status" value="1"/>
</dbReference>
<feature type="domain" description="PIN" evidence="9">
    <location>
        <begin position="2"/>
        <end position="111"/>
    </location>
</feature>
<keyword evidence="8" id="KW-0800">Toxin</keyword>
<dbReference type="InterPro" id="IPR002716">
    <property type="entry name" value="PIN_dom"/>
</dbReference>
<dbReference type="HAMAP" id="MF_00265">
    <property type="entry name" value="VapC_Nob1"/>
    <property type="match status" value="1"/>
</dbReference>
<comment type="function">
    <text evidence="8">Toxic component of a toxin-antitoxin (TA) system. An RNase.</text>
</comment>
<proteinExistence type="inferred from homology"/>
<keyword evidence="3 8" id="KW-0540">Nuclease</keyword>
<evidence type="ECO:0000256" key="8">
    <source>
        <dbReference type="HAMAP-Rule" id="MF_00265"/>
    </source>
</evidence>
<evidence type="ECO:0000256" key="7">
    <source>
        <dbReference type="ARBA" id="ARBA00038093"/>
    </source>
</evidence>
<feature type="binding site" evidence="8">
    <location>
        <position position="91"/>
    </location>
    <ligand>
        <name>Mg(2+)</name>
        <dbReference type="ChEBI" id="CHEBI:18420"/>
    </ligand>
</feature>
<evidence type="ECO:0000256" key="6">
    <source>
        <dbReference type="ARBA" id="ARBA00022842"/>
    </source>
</evidence>
<comment type="similarity">
    <text evidence="7 8">Belongs to the PINc/VapC protein family.</text>
</comment>
<reference evidence="11" key="1">
    <citation type="journal article" date="2019" name="Int. J. Syst. Evol. Microbiol.">
        <title>The Global Catalogue of Microorganisms (GCM) 10K type strain sequencing project: providing services to taxonomists for standard genome sequencing and annotation.</title>
        <authorList>
            <consortium name="The Broad Institute Genomics Platform"/>
            <consortium name="The Broad Institute Genome Sequencing Center for Infectious Disease"/>
            <person name="Wu L."/>
            <person name="Ma J."/>
        </authorList>
    </citation>
    <scope>NUCLEOTIDE SEQUENCE [LARGE SCALE GENOMIC DNA]</scope>
    <source>
        <strain evidence="11">JCM 16601</strain>
    </source>
</reference>
<dbReference type="PANTHER" id="PTHR33653:SF1">
    <property type="entry name" value="RIBONUCLEASE VAPC2"/>
    <property type="match status" value="1"/>
</dbReference>
<organism evidence="10 11">
    <name type="scientific">Mucilaginibacter dorajii</name>
    <dbReference type="NCBI Taxonomy" id="692994"/>
    <lineage>
        <taxon>Bacteria</taxon>
        <taxon>Pseudomonadati</taxon>
        <taxon>Bacteroidota</taxon>
        <taxon>Sphingobacteriia</taxon>
        <taxon>Sphingobacteriales</taxon>
        <taxon>Sphingobacteriaceae</taxon>
        <taxon>Mucilaginibacter</taxon>
    </lineage>
</organism>
<dbReference type="InterPro" id="IPR050556">
    <property type="entry name" value="Type_II_TA_system_RNase"/>
</dbReference>